<name>A0AAV2CXZ4_9ROSI</name>
<dbReference type="Gene3D" id="3.30.310.80">
    <property type="entry name" value="Kinase associated domain 1, KA1"/>
    <property type="match status" value="1"/>
</dbReference>
<sequence>MFTSRCSAVAIMERMEGFAKGINFRVGRVKDFKMSLTRGPEGWKGRLQLSEPHLSLMEAQIPYATRRADHQLPLEEELPTTVDLNVESGLGLKGWVNPAWD</sequence>
<dbReference type="EMBL" id="OZ034814">
    <property type="protein sequence ID" value="CAL1360421.1"/>
    <property type="molecule type" value="Genomic_DNA"/>
</dbReference>
<dbReference type="AlphaFoldDB" id="A0AAV2CXZ4"/>
<evidence type="ECO:0000313" key="1">
    <source>
        <dbReference type="EMBL" id="CAL1360421.1"/>
    </source>
</evidence>
<reference evidence="1 2" key="1">
    <citation type="submission" date="2024-04" db="EMBL/GenBank/DDBJ databases">
        <authorList>
            <person name="Fracassetti M."/>
        </authorList>
    </citation>
    <scope>NUCLEOTIDE SEQUENCE [LARGE SCALE GENOMIC DNA]</scope>
</reference>
<organism evidence="1 2">
    <name type="scientific">Linum trigynum</name>
    <dbReference type="NCBI Taxonomy" id="586398"/>
    <lineage>
        <taxon>Eukaryota</taxon>
        <taxon>Viridiplantae</taxon>
        <taxon>Streptophyta</taxon>
        <taxon>Embryophyta</taxon>
        <taxon>Tracheophyta</taxon>
        <taxon>Spermatophyta</taxon>
        <taxon>Magnoliopsida</taxon>
        <taxon>eudicotyledons</taxon>
        <taxon>Gunneridae</taxon>
        <taxon>Pentapetalae</taxon>
        <taxon>rosids</taxon>
        <taxon>fabids</taxon>
        <taxon>Malpighiales</taxon>
        <taxon>Linaceae</taxon>
        <taxon>Linum</taxon>
    </lineage>
</organism>
<dbReference type="Proteomes" id="UP001497516">
    <property type="component" value="Chromosome 10"/>
</dbReference>
<keyword evidence="2" id="KW-1185">Reference proteome</keyword>
<accession>A0AAV2CXZ4</accession>
<proteinExistence type="predicted"/>
<protein>
    <submittedName>
        <fullName evidence="1">Uncharacterized protein</fullName>
    </submittedName>
</protein>
<evidence type="ECO:0000313" key="2">
    <source>
        <dbReference type="Proteomes" id="UP001497516"/>
    </source>
</evidence>
<gene>
    <name evidence="1" type="ORF">LTRI10_LOCUS7860</name>
</gene>